<feature type="compositionally biased region" description="Basic and acidic residues" evidence="2">
    <location>
        <begin position="120"/>
        <end position="136"/>
    </location>
</feature>
<feature type="compositionally biased region" description="Polar residues" evidence="2">
    <location>
        <begin position="332"/>
        <end position="342"/>
    </location>
</feature>
<feature type="compositionally biased region" description="Pro residues" evidence="2">
    <location>
        <begin position="1693"/>
        <end position="1703"/>
    </location>
</feature>
<dbReference type="SUPFAM" id="SSF48065">
    <property type="entry name" value="DBL homology domain (DH-domain)"/>
    <property type="match status" value="1"/>
</dbReference>
<dbReference type="InterPro" id="IPR011047">
    <property type="entry name" value="Quinoprotein_ADH-like_sf"/>
</dbReference>
<feature type="region of interest" description="Disordered" evidence="2">
    <location>
        <begin position="213"/>
        <end position="247"/>
    </location>
</feature>
<dbReference type="InterPro" id="IPR035899">
    <property type="entry name" value="DBL_dom_sf"/>
</dbReference>
<dbReference type="Gene3D" id="2.130.10.10">
    <property type="entry name" value="YVTN repeat-like/Quinoprotein amine dehydrogenase"/>
    <property type="match status" value="1"/>
</dbReference>
<feature type="region of interest" description="Disordered" evidence="2">
    <location>
        <begin position="1115"/>
        <end position="1251"/>
    </location>
</feature>
<feature type="compositionally biased region" description="Polar residues" evidence="2">
    <location>
        <begin position="395"/>
        <end position="410"/>
    </location>
</feature>
<dbReference type="Proteomes" id="UP000728185">
    <property type="component" value="Unassembled WGS sequence"/>
</dbReference>
<proteinExistence type="predicted"/>
<feature type="region of interest" description="Disordered" evidence="2">
    <location>
        <begin position="320"/>
        <end position="412"/>
    </location>
</feature>
<dbReference type="InterPro" id="IPR015943">
    <property type="entry name" value="WD40/YVTN_repeat-like_dom_sf"/>
</dbReference>
<organism evidence="4 5">
    <name type="scientific">Fasciolopsis buskii</name>
    <dbReference type="NCBI Taxonomy" id="27845"/>
    <lineage>
        <taxon>Eukaryota</taxon>
        <taxon>Metazoa</taxon>
        <taxon>Spiralia</taxon>
        <taxon>Lophotrochozoa</taxon>
        <taxon>Platyhelminthes</taxon>
        <taxon>Trematoda</taxon>
        <taxon>Digenea</taxon>
        <taxon>Plagiorchiida</taxon>
        <taxon>Echinostomata</taxon>
        <taxon>Echinostomatoidea</taxon>
        <taxon>Fasciolidae</taxon>
        <taxon>Fasciolopsis</taxon>
    </lineage>
</organism>
<feature type="domain" description="DH" evidence="3">
    <location>
        <begin position="609"/>
        <end position="790"/>
    </location>
</feature>
<evidence type="ECO:0000313" key="5">
    <source>
        <dbReference type="Proteomes" id="UP000728185"/>
    </source>
</evidence>
<evidence type="ECO:0000256" key="2">
    <source>
        <dbReference type="SAM" id="MobiDB-lite"/>
    </source>
</evidence>
<feature type="region of interest" description="Disordered" evidence="2">
    <location>
        <begin position="1267"/>
        <end position="1307"/>
    </location>
</feature>
<feature type="compositionally biased region" description="Polar residues" evidence="2">
    <location>
        <begin position="74"/>
        <end position="85"/>
    </location>
</feature>
<dbReference type="GO" id="GO:0030036">
    <property type="term" value="P:actin cytoskeleton organization"/>
    <property type="evidence" value="ECO:0007669"/>
    <property type="project" value="TreeGrafter"/>
</dbReference>
<feature type="compositionally biased region" description="Low complexity" evidence="2">
    <location>
        <begin position="233"/>
        <end position="247"/>
    </location>
</feature>
<feature type="compositionally biased region" description="Polar residues" evidence="2">
    <location>
        <begin position="1118"/>
        <end position="1131"/>
    </location>
</feature>
<protein>
    <submittedName>
        <fullName evidence="4">Rho guanine nucleotide exchange factor 17</fullName>
    </submittedName>
</protein>
<feature type="region of interest" description="Disordered" evidence="2">
    <location>
        <begin position="107"/>
        <end position="136"/>
    </location>
</feature>
<feature type="compositionally biased region" description="Basic and acidic residues" evidence="2">
    <location>
        <begin position="478"/>
        <end position="490"/>
    </location>
</feature>
<keyword evidence="1" id="KW-0344">Guanine-nucleotide releasing factor</keyword>
<dbReference type="SMART" id="SM00325">
    <property type="entry name" value="RhoGEF"/>
    <property type="match status" value="1"/>
</dbReference>
<feature type="region of interest" description="Disordered" evidence="2">
    <location>
        <begin position="1632"/>
        <end position="1706"/>
    </location>
</feature>
<feature type="region of interest" description="Disordered" evidence="2">
    <location>
        <begin position="473"/>
        <end position="563"/>
    </location>
</feature>
<feature type="region of interest" description="Disordered" evidence="2">
    <location>
        <begin position="1775"/>
        <end position="1808"/>
    </location>
</feature>
<dbReference type="InterPro" id="IPR039919">
    <property type="entry name" value="ARHGEF10/ARHGEF17"/>
</dbReference>
<name>A0A8E0RZQ5_9TREM</name>
<dbReference type="GO" id="GO:0005085">
    <property type="term" value="F:guanyl-nucleotide exchange factor activity"/>
    <property type="evidence" value="ECO:0007669"/>
    <property type="project" value="UniProtKB-KW"/>
</dbReference>
<evidence type="ECO:0000256" key="1">
    <source>
        <dbReference type="ARBA" id="ARBA00022658"/>
    </source>
</evidence>
<dbReference type="SUPFAM" id="SSF50998">
    <property type="entry name" value="Quinoprotein alcohol dehydrogenase-like"/>
    <property type="match status" value="1"/>
</dbReference>
<feature type="compositionally biased region" description="Polar residues" evidence="2">
    <location>
        <begin position="1225"/>
        <end position="1234"/>
    </location>
</feature>
<feature type="compositionally biased region" description="Low complexity" evidence="2">
    <location>
        <begin position="516"/>
        <end position="535"/>
    </location>
</feature>
<feature type="compositionally biased region" description="Basic and acidic residues" evidence="2">
    <location>
        <begin position="1235"/>
        <end position="1250"/>
    </location>
</feature>
<dbReference type="InterPro" id="IPR000219">
    <property type="entry name" value="DH_dom"/>
</dbReference>
<dbReference type="PROSITE" id="PS50010">
    <property type="entry name" value="DH_2"/>
    <property type="match status" value="1"/>
</dbReference>
<dbReference type="Gene3D" id="1.20.900.10">
    <property type="entry name" value="Dbl homology (DH) domain"/>
    <property type="match status" value="1"/>
</dbReference>
<feature type="compositionally biased region" description="Low complexity" evidence="2">
    <location>
        <begin position="62"/>
        <end position="71"/>
    </location>
</feature>
<feature type="compositionally biased region" description="Polar residues" evidence="2">
    <location>
        <begin position="213"/>
        <end position="232"/>
    </location>
</feature>
<dbReference type="Pfam" id="PF00621">
    <property type="entry name" value="RhoGEF"/>
    <property type="match status" value="1"/>
</dbReference>
<dbReference type="OrthoDB" id="4066896at2759"/>
<feature type="compositionally biased region" description="Basic and acidic residues" evidence="2">
    <location>
        <begin position="1640"/>
        <end position="1652"/>
    </location>
</feature>
<feature type="compositionally biased region" description="Polar residues" evidence="2">
    <location>
        <begin position="48"/>
        <end position="61"/>
    </location>
</feature>
<feature type="compositionally biased region" description="Polar residues" evidence="2">
    <location>
        <begin position="1203"/>
        <end position="1214"/>
    </location>
</feature>
<evidence type="ECO:0000313" key="4">
    <source>
        <dbReference type="EMBL" id="KAA0193946.1"/>
    </source>
</evidence>
<dbReference type="PANTHER" id="PTHR12877:SF15">
    <property type="entry name" value="RHO GUANINE NUCLEOTIDE EXCHANGE FACTOR 17"/>
    <property type="match status" value="1"/>
</dbReference>
<dbReference type="CDD" id="cd00160">
    <property type="entry name" value="RhoGEF"/>
    <property type="match status" value="1"/>
</dbReference>
<evidence type="ECO:0000259" key="3">
    <source>
        <dbReference type="PROSITE" id="PS50010"/>
    </source>
</evidence>
<dbReference type="EMBL" id="LUCM01004698">
    <property type="protein sequence ID" value="KAA0193946.1"/>
    <property type="molecule type" value="Genomic_DNA"/>
</dbReference>
<feature type="region of interest" description="Disordered" evidence="2">
    <location>
        <begin position="1"/>
        <end position="88"/>
    </location>
</feature>
<sequence>MTDVQDYISGIQGTPEAGQNDKDWTEGGPNNNLSPDAETRPEIYSMDSGLTATSANPVGFSTTAADTTTADGPDNTQDSFRNSVPSHDKTSYLDYQTTVCEKLVDAGVDSASSPEGTSTMDREPEQRDPEQLTDALTKEHVFRIAIEEDISSIETNKSDEQIYYLPLAIGTSGGKSEGESLDFSKLSGLGGKNQSDNVLRDLCKPLSQMAESAQLAGSASSESISNAEPSAVSQTEGTTLSGSTTTSSFITSKSTLVTDSLLKAGSIPESITQQFNQIAKLNKSSLRSRRTVRTTTTRVNPGQVIYTPVAASATSDAVARSSLSERSGMGTVDSTTSKSTSAIPIFSTKSQSVQSSESSPQTSSLFVTPDQKKPIHARFHSDETKPMTDFGSPTRWHSNPCSGDQMSPTTAEGEILTGGATTSTSTTTNKATATRQPVTYVRSVTAERLPVFIRSGEPGIGSTGVLRSKSAAGTISANRHDKSDQLHSTDEGSPDQGVAVVDAHRSMPGSSGGSQGHSSGHTASEDGSTSSLPSLGTGGSGSTSAAATMDSQSAVPAVSDPGIQNDSVVYSNVSLTSSGNNVDGSPRSGTDSVDDQVHISDSSYVKLLKRRHIMKELIQVEKEYVGALATLVNSYMIPLKQEKILDDQQVDTIFYKINELFNYHLSFLNTLQMWELTNTVGDKLLDMFSREAVALCYCAFVENFPNSEKTLEACWNTKSSFQKFCEQKLRTLRSKLPLKALLVQPVQRIPRYELLVKRLIEYTPANFSDNALLIEARNAIHRLAVRVNTVQADGQDESMVDGTKLLARLLAPATVTPNRLYIRHDIVSLEDRKDPVCIFMFTDQVVFTVAKRRGTQMMKKPIFLRLQSPKGVDTIENIKYKIFHRLGIEAIDFEPCEENESDHLVQHRELRDKKDLALLAEIENISAKLDYRHHDLDAVVRNLYQSVQQELEDLRNARCISASMPKNLSIFTATTKEGIERYELTFPSSEKRKDWERTVMELKRQLSSVKRTSHFFGSLEVPRTLSGIQLSCSAVVEFAHLTKTTLRDVWICASDGYTGYICLLSLHPRPMIYLNTPLAGCNSRITCICAVPGSPLPNIRRVSYNHSSIATRPKTPSAYIQIQPTPRLSLSKSDETIEQTGMENKDRSKSETIAHSPKSISCSTQDKKQDQQSMATNEHRTSPVRKYSSSQLDDDSETLCYIRTQTTNSALTTPPDTPTLRETNDTVGLSMDSSSETKDQAKFDAPEPDNRQPQLAQFAREAKCPSEPLLQETGTNENCTADLLGPDEPDTQASDYSDSSDVSDVENDVPVDIKSGHAAQATYREISNEATADKHGLSKNQRGMMLFDPHRPTMWLGTEDGTIYIFYADDNIKTSRQRQQIKLPSAVNSILHLDVRLFIACTNGDFFVYDRDSEGQWNMESPQVLHIAPDQESSVVVRRMLAVAGNVWCAAHRFVYVLNSVTLKVEFVFQLNVIVFSLLKLSFPLNGNPADPRGIQLMAYGNQTVWLATENSPRVSVYHATTGEFLMEIDLKPIVIQSLRNCDEIIMRHKEACLRITCLTVCKDLLWAGTSAGVIVTVAIPRVTLNSTKQTMEPPQLEVLRRGHIGHVRFLVSLESAAEPDASSVSERIRFSLSPMQESETEKSHTVQKETSTDQISWTEKTETRLESRQASSNEDRGSTQSEATPSVHPVRSPQPPPRPKPPNLSHIQLTMKNEQSSQIESPASDALAPMESRMSISQSHRHYLLGVRRASVNPCTTIATQVKVISGGEGLEKFSTSEHISSPPEMNPPDSLGDDDSTNQILIWDVH</sequence>
<dbReference type="PANTHER" id="PTHR12877">
    <property type="entry name" value="RHO GUANINE NUCLEOTIDE EXCHANGE FACTOR"/>
    <property type="match status" value="1"/>
</dbReference>
<accession>A0A8E0RZQ5</accession>
<gene>
    <name evidence="4" type="ORF">FBUS_01264</name>
</gene>
<reference evidence="4" key="1">
    <citation type="submission" date="2019-05" db="EMBL/GenBank/DDBJ databases">
        <title>Annotation for the trematode Fasciolopsis buski.</title>
        <authorList>
            <person name="Choi Y.-J."/>
        </authorList>
    </citation>
    <scope>NUCLEOTIDE SEQUENCE</scope>
    <source>
        <strain evidence="4">HT</strain>
        <tissue evidence="4">Whole worm</tissue>
    </source>
</reference>
<feature type="compositionally biased region" description="Polar residues" evidence="2">
    <location>
        <begin position="110"/>
        <end position="119"/>
    </location>
</feature>
<feature type="compositionally biased region" description="Basic and acidic residues" evidence="2">
    <location>
        <begin position="1143"/>
        <end position="1152"/>
    </location>
</feature>
<comment type="caution">
    <text evidence="4">The sequence shown here is derived from an EMBL/GenBank/DDBJ whole genome shotgun (WGS) entry which is preliminary data.</text>
</comment>
<dbReference type="Pfam" id="PF19056">
    <property type="entry name" value="WD40_2"/>
    <property type="match status" value="1"/>
</dbReference>
<feature type="compositionally biased region" description="Low complexity" evidence="2">
    <location>
        <begin position="347"/>
        <end position="364"/>
    </location>
</feature>
<keyword evidence="5" id="KW-1185">Reference proteome</keyword>
<feature type="compositionally biased region" description="Basic and acidic residues" evidence="2">
    <location>
        <begin position="1660"/>
        <end position="1678"/>
    </location>
</feature>